<evidence type="ECO:0000313" key="3">
    <source>
        <dbReference type="Proteomes" id="UP001487740"/>
    </source>
</evidence>
<feature type="region of interest" description="Disordered" evidence="1">
    <location>
        <begin position="992"/>
        <end position="1032"/>
    </location>
</feature>
<feature type="compositionally biased region" description="Basic and acidic residues" evidence="1">
    <location>
        <begin position="1070"/>
        <end position="1080"/>
    </location>
</feature>
<protein>
    <submittedName>
        <fullName evidence="2">Uncharacterized protein</fullName>
    </submittedName>
</protein>
<feature type="compositionally biased region" description="Low complexity" evidence="1">
    <location>
        <begin position="724"/>
        <end position="733"/>
    </location>
</feature>
<feature type="compositionally biased region" description="Basic residues" evidence="1">
    <location>
        <begin position="56"/>
        <end position="68"/>
    </location>
</feature>
<feature type="region of interest" description="Disordered" evidence="1">
    <location>
        <begin position="1044"/>
        <end position="1080"/>
    </location>
</feature>
<feature type="compositionally biased region" description="Low complexity" evidence="1">
    <location>
        <begin position="82"/>
        <end position="101"/>
    </location>
</feature>
<dbReference type="Proteomes" id="UP001487740">
    <property type="component" value="Unassembled WGS sequence"/>
</dbReference>
<feature type="compositionally biased region" description="Polar residues" evidence="1">
    <location>
        <begin position="806"/>
        <end position="828"/>
    </location>
</feature>
<feature type="compositionally biased region" description="Polar residues" evidence="1">
    <location>
        <begin position="765"/>
        <end position="782"/>
    </location>
</feature>
<keyword evidence="3" id="KW-1185">Reference proteome</keyword>
<feature type="compositionally biased region" description="Pro residues" evidence="1">
    <location>
        <begin position="102"/>
        <end position="112"/>
    </location>
</feature>
<reference evidence="2 3" key="1">
    <citation type="submission" date="2023-03" db="EMBL/GenBank/DDBJ databases">
        <title>High-quality genome of Scylla paramamosain provides insights in environmental adaptation.</title>
        <authorList>
            <person name="Zhang L."/>
        </authorList>
    </citation>
    <scope>NUCLEOTIDE SEQUENCE [LARGE SCALE GENOMIC DNA]</scope>
    <source>
        <strain evidence="2">LZ_2023a</strain>
        <tissue evidence="2">Muscle</tissue>
    </source>
</reference>
<feature type="compositionally biased region" description="Pro residues" evidence="1">
    <location>
        <begin position="1013"/>
        <end position="1028"/>
    </location>
</feature>
<feature type="region of interest" description="Disordered" evidence="1">
    <location>
        <begin position="722"/>
        <end position="901"/>
    </location>
</feature>
<feature type="compositionally biased region" description="Polar residues" evidence="1">
    <location>
        <begin position="675"/>
        <end position="693"/>
    </location>
</feature>
<accession>A0AAW0STI0</accession>
<organism evidence="2 3">
    <name type="scientific">Scylla paramamosain</name>
    <name type="common">Mud crab</name>
    <dbReference type="NCBI Taxonomy" id="85552"/>
    <lineage>
        <taxon>Eukaryota</taxon>
        <taxon>Metazoa</taxon>
        <taxon>Ecdysozoa</taxon>
        <taxon>Arthropoda</taxon>
        <taxon>Crustacea</taxon>
        <taxon>Multicrustacea</taxon>
        <taxon>Malacostraca</taxon>
        <taxon>Eumalacostraca</taxon>
        <taxon>Eucarida</taxon>
        <taxon>Decapoda</taxon>
        <taxon>Pleocyemata</taxon>
        <taxon>Brachyura</taxon>
        <taxon>Eubrachyura</taxon>
        <taxon>Portunoidea</taxon>
        <taxon>Portunidae</taxon>
        <taxon>Portuninae</taxon>
        <taxon>Scylla</taxon>
    </lineage>
</organism>
<feature type="compositionally biased region" description="Basic and acidic residues" evidence="1">
    <location>
        <begin position="791"/>
        <end position="805"/>
    </location>
</feature>
<gene>
    <name evidence="2" type="ORF">O3P69_011082</name>
</gene>
<dbReference type="AlphaFoldDB" id="A0AAW0STI0"/>
<name>A0AAW0STI0_SCYPA</name>
<feature type="region of interest" description="Disordered" evidence="1">
    <location>
        <begin position="56"/>
        <end position="118"/>
    </location>
</feature>
<sequence length="1080" mass="119824">MFVSQSEYVALLERQLRDLRARVSACRSCLVAPQRKLAMCGGGKAWRDYRQRSRLLRSQQRRRRREEKRRKEEVQRFKNRVTSPPTTTTTTSTTTTTTTTMRPPPPPPPPPPRHSDPNLDAILADVAYSEQKDNQRARETHRMSTDFRRGFNQKISRMDEALMQFTDTQAAFCKELRDNLGARLGKRGQELEALSDQIASLVRTTTTQITALEKVASDQMYAGQSSIEKTLALTQAIRDSQLRAIQNYHKQTFLPVAAAIATILTEQASALTSMGVELITKVEMLQDVFLTYATREADTLKKLTQDVEMFAAKHSNLVARTRDHSNQIYLGAESFVREIQNRMNNVVKELVLIRMQSQTFISANNDSHNDISFSVNQTQAAVEALSQGLKGRLDNATDLQQDFGKVFKRETDHISATVESGISEALVSNHASVSHVEEAELDTRVFVGSAKAAWEELYLTQEGELRKEADILTQSLQTHTHHTQNVLAGMRSTAETHELVLEEQRMSFQQFIKKRQDALDNQCAAVGDWATLMSTELRRRDEDLHRFLSEDLQYTTVTVADDDDNYRISRRPDGSWAYQSDHAHAHRLAHARQTTPNVTYQFARSAYSGGSLPAAQSSLTIRHESDAGTPPHALTPTAARDTPGAAPKGHQEPQHCQGHPHRCQGTPGSSEGAFGNSSNNSSLETPGSTSNAATVTTITSGANITATRKSNIAIDSQNTANNFTTTTTTTTTTESMKTDNSVSNKSEDNQNEGKHTPDPTRNRENSTQNASNIGTSTQNTAKHANTTETSTHTDHAAEEHEEQNRKSQNTSTNTEKVENTNSSTTFPKNPNPASLPPATNTRPDISSPVSLPPTSTTAGASLHNQGEAETPSSNESEEKRHVLPTQTQPIPTKDESEDESVKQFRKILQDAQEAIKRFRMDFQHQDANVSRSNTTVTAPFVPWEEFVAEKAAQRVVRCGNKTEDADTDDKCDDNEQVNITASEIGVAEETVELEPKEEEISMHPPIHSSTPAPSRPSHPSPSHPPSPSMPTLTLWDTWHTLVQNDAKKKKKAQPVMEENRSVTLVEDTLGEEKENGDTVA</sequence>
<feature type="compositionally biased region" description="Basic and acidic residues" evidence="1">
    <location>
        <begin position="745"/>
        <end position="764"/>
    </location>
</feature>
<feature type="region of interest" description="Disordered" evidence="1">
    <location>
        <begin position="622"/>
        <end position="693"/>
    </location>
</feature>
<comment type="caution">
    <text evidence="2">The sequence shown here is derived from an EMBL/GenBank/DDBJ whole genome shotgun (WGS) entry which is preliminary data.</text>
</comment>
<evidence type="ECO:0000313" key="2">
    <source>
        <dbReference type="EMBL" id="KAK8378341.1"/>
    </source>
</evidence>
<feature type="compositionally biased region" description="Low complexity" evidence="1">
    <location>
        <begin position="846"/>
        <end position="857"/>
    </location>
</feature>
<evidence type="ECO:0000256" key="1">
    <source>
        <dbReference type="SAM" id="MobiDB-lite"/>
    </source>
</evidence>
<feature type="compositionally biased region" description="Polar residues" evidence="1">
    <location>
        <begin position="734"/>
        <end position="744"/>
    </location>
</feature>
<dbReference type="EMBL" id="JARAKH010000045">
    <property type="protein sequence ID" value="KAK8378341.1"/>
    <property type="molecule type" value="Genomic_DNA"/>
</dbReference>
<proteinExistence type="predicted"/>